<proteinExistence type="predicted"/>
<comment type="caution">
    <text evidence="1">The sequence shown here is derived from an EMBL/GenBank/DDBJ whole genome shotgun (WGS) entry which is preliminary data.</text>
</comment>
<sequence length="79" mass="9499">MDQRDKRRDLMHEKYTSLDCWVMYQKANRDVRKTMQLAQEEWISEQSMNIDKKSIKGSSKKALSTIMNLMTLVNRRLVF</sequence>
<reference evidence="1" key="2">
    <citation type="submission" date="2020-11" db="EMBL/GenBank/DDBJ databases">
        <authorList>
            <person name="McCartney M.A."/>
            <person name="Auch B."/>
            <person name="Kono T."/>
            <person name="Mallez S."/>
            <person name="Becker A."/>
            <person name="Gohl D.M."/>
            <person name="Silverstein K.A.T."/>
            <person name="Koren S."/>
            <person name="Bechman K.B."/>
            <person name="Herman A."/>
            <person name="Abrahante J.E."/>
            <person name="Garbe J."/>
        </authorList>
    </citation>
    <scope>NUCLEOTIDE SEQUENCE</scope>
    <source>
        <strain evidence="1">Duluth1</strain>
        <tissue evidence="1">Whole animal</tissue>
    </source>
</reference>
<dbReference type="Proteomes" id="UP000828390">
    <property type="component" value="Unassembled WGS sequence"/>
</dbReference>
<dbReference type="AlphaFoldDB" id="A0A9D4FFB7"/>
<organism evidence="1 2">
    <name type="scientific">Dreissena polymorpha</name>
    <name type="common">Zebra mussel</name>
    <name type="synonym">Mytilus polymorpha</name>
    <dbReference type="NCBI Taxonomy" id="45954"/>
    <lineage>
        <taxon>Eukaryota</taxon>
        <taxon>Metazoa</taxon>
        <taxon>Spiralia</taxon>
        <taxon>Lophotrochozoa</taxon>
        <taxon>Mollusca</taxon>
        <taxon>Bivalvia</taxon>
        <taxon>Autobranchia</taxon>
        <taxon>Heteroconchia</taxon>
        <taxon>Euheterodonta</taxon>
        <taxon>Imparidentia</taxon>
        <taxon>Neoheterodontei</taxon>
        <taxon>Myida</taxon>
        <taxon>Dreissenoidea</taxon>
        <taxon>Dreissenidae</taxon>
        <taxon>Dreissena</taxon>
    </lineage>
</organism>
<gene>
    <name evidence="1" type="ORF">DPMN_151297</name>
</gene>
<keyword evidence="2" id="KW-1185">Reference proteome</keyword>
<reference evidence="1" key="1">
    <citation type="journal article" date="2019" name="bioRxiv">
        <title>The Genome of the Zebra Mussel, Dreissena polymorpha: A Resource for Invasive Species Research.</title>
        <authorList>
            <person name="McCartney M.A."/>
            <person name="Auch B."/>
            <person name="Kono T."/>
            <person name="Mallez S."/>
            <person name="Zhang Y."/>
            <person name="Obille A."/>
            <person name="Becker A."/>
            <person name="Abrahante J.E."/>
            <person name="Garbe J."/>
            <person name="Badalamenti J.P."/>
            <person name="Herman A."/>
            <person name="Mangelson H."/>
            <person name="Liachko I."/>
            <person name="Sullivan S."/>
            <person name="Sone E.D."/>
            <person name="Koren S."/>
            <person name="Silverstein K.A.T."/>
            <person name="Beckman K.B."/>
            <person name="Gohl D.M."/>
        </authorList>
    </citation>
    <scope>NUCLEOTIDE SEQUENCE</scope>
    <source>
        <strain evidence="1">Duluth1</strain>
        <tissue evidence="1">Whole animal</tissue>
    </source>
</reference>
<dbReference type="EMBL" id="JAIWYP010000007">
    <property type="protein sequence ID" value="KAH3797710.1"/>
    <property type="molecule type" value="Genomic_DNA"/>
</dbReference>
<evidence type="ECO:0000313" key="2">
    <source>
        <dbReference type="Proteomes" id="UP000828390"/>
    </source>
</evidence>
<accession>A0A9D4FFB7</accession>
<protein>
    <submittedName>
        <fullName evidence="1">Uncharacterized protein</fullName>
    </submittedName>
</protein>
<evidence type="ECO:0000313" key="1">
    <source>
        <dbReference type="EMBL" id="KAH3797710.1"/>
    </source>
</evidence>
<name>A0A9D4FFB7_DREPO</name>